<keyword evidence="15" id="KW-0699">rRNA-binding</keyword>
<dbReference type="EC" id="3.1.26.3" evidence="15"/>
<evidence type="ECO:0000256" key="2">
    <source>
        <dbReference type="ARBA" id="ARBA00004496"/>
    </source>
</evidence>
<proteinExistence type="inferred from homology"/>
<dbReference type="FunFam" id="3.30.160.20:FF:000003">
    <property type="entry name" value="Ribonuclease 3"/>
    <property type="match status" value="1"/>
</dbReference>
<evidence type="ECO:0000256" key="9">
    <source>
        <dbReference type="ARBA" id="ARBA00022722"/>
    </source>
</evidence>
<dbReference type="Pfam" id="PF00035">
    <property type="entry name" value="dsrm"/>
    <property type="match status" value="1"/>
</dbReference>
<keyword evidence="5 15" id="KW-0963">Cytoplasm</keyword>
<dbReference type="AlphaFoldDB" id="A0A937JQ52"/>
<evidence type="ECO:0000256" key="1">
    <source>
        <dbReference type="ARBA" id="ARBA00000109"/>
    </source>
</evidence>
<dbReference type="GO" id="GO:0004525">
    <property type="term" value="F:ribonuclease III activity"/>
    <property type="evidence" value="ECO:0007669"/>
    <property type="project" value="UniProtKB-UniRule"/>
</dbReference>
<keyword evidence="12 15" id="KW-0378">Hydrolase</keyword>
<feature type="compositionally biased region" description="Basic and acidic residues" evidence="16">
    <location>
        <begin position="251"/>
        <end position="267"/>
    </location>
</feature>
<evidence type="ECO:0000313" key="19">
    <source>
        <dbReference type="EMBL" id="MBL1085046.1"/>
    </source>
</evidence>
<dbReference type="PANTHER" id="PTHR11207:SF0">
    <property type="entry name" value="RIBONUCLEASE 3"/>
    <property type="match status" value="1"/>
</dbReference>
<dbReference type="NCBIfam" id="TIGR02191">
    <property type="entry name" value="RNaseIII"/>
    <property type="match status" value="1"/>
</dbReference>
<organism evidence="19 20">
    <name type="scientific">Streptomyces actinomycinicus</name>
    <dbReference type="NCBI Taxonomy" id="1695166"/>
    <lineage>
        <taxon>Bacteria</taxon>
        <taxon>Bacillati</taxon>
        <taxon>Actinomycetota</taxon>
        <taxon>Actinomycetes</taxon>
        <taxon>Kitasatosporales</taxon>
        <taxon>Streptomycetaceae</taxon>
        <taxon>Streptomyces</taxon>
    </lineage>
</organism>
<dbReference type="Proteomes" id="UP000661858">
    <property type="component" value="Unassembled WGS sequence"/>
</dbReference>
<protein>
    <recommendedName>
        <fullName evidence="15">Ribonuclease 3</fullName>
        <ecNumber evidence="15">3.1.26.3</ecNumber>
    </recommendedName>
    <alternativeName>
        <fullName evidence="15">Ribonuclease III</fullName>
        <shortName evidence="15">RNase III</shortName>
    </alternativeName>
</protein>
<keyword evidence="6 15" id="KW-0698">rRNA processing</keyword>
<dbReference type="GO" id="GO:0006397">
    <property type="term" value="P:mRNA processing"/>
    <property type="evidence" value="ECO:0007669"/>
    <property type="project" value="UniProtKB-UniRule"/>
</dbReference>
<dbReference type="GO" id="GO:0019843">
    <property type="term" value="F:rRNA binding"/>
    <property type="evidence" value="ECO:0007669"/>
    <property type="project" value="UniProtKB-KW"/>
</dbReference>
<dbReference type="GO" id="GO:0005737">
    <property type="term" value="C:cytoplasm"/>
    <property type="evidence" value="ECO:0007669"/>
    <property type="project" value="UniProtKB-SubCell"/>
</dbReference>
<dbReference type="Gene3D" id="3.30.160.20">
    <property type="match status" value="1"/>
</dbReference>
<reference evidence="19" key="1">
    <citation type="submission" date="2021-01" db="EMBL/GenBank/DDBJ databases">
        <title>WGS of actinomycetes isolated from Thailand.</title>
        <authorList>
            <person name="Thawai C."/>
        </authorList>
    </citation>
    <scope>NUCLEOTIDE SEQUENCE</scope>
    <source>
        <strain evidence="19">RCU-197</strain>
    </source>
</reference>
<keyword evidence="11 15" id="KW-0255">Endonuclease</keyword>
<dbReference type="GO" id="GO:0010468">
    <property type="term" value="P:regulation of gene expression"/>
    <property type="evidence" value="ECO:0007669"/>
    <property type="project" value="TreeGrafter"/>
</dbReference>
<keyword evidence="20" id="KW-1185">Reference proteome</keyword>
<feature type="active site" evidence="15">
    <location>
        <position position="72"/>
    </location>
</feature>
<dbReference type="CDD" id="cd10845">
    <property type="entry name" value="DSRM_RNAse_III_family"/>
    <property type="match status" value="1"/>
</dbReference>
<keyword evidence="14 15" id="KW-0694">RNA-binding</keyword>
<feature type="binding site" evidence="15">
    <location>
        <position position="141"/>
    </location>
    <ligand>
        <name>Mg(2+)</name>
        <dbReference type="ChEBI" id="CHEBI:18420"/>
    </ligand>
</feature>
<dbReference type="SUPFAM" id="SSF54768">
    <property type="entry name" value="dsRNA-binding domain-like"/>
    <property type="match status" value="1"/>
</dbReference>
<feature type="domain" description="DRBM" evidence="17">
    <location>
        <begin position="182"/>
        <end position="250"/>
    </location>
</feature>
<comment type="similarity">
    <text evidence="3">Belongs to the ribonuclease III family.</text>
</comment>
<comment type="function">
    <text evidence="15">Digests double-stranded RNA. Involved in the processing of primary rRNA transcript to yield the immediate precursors to the large and small rRNAs (23S and 16S). Processes some mRNAs, and tRNAs when they are encoded in the rRNA operon. Processes pre-crRNA and tracrRNA of type II CRISPR loci if present in the organism.</text>
</comment>
<dbReference type="GO" id="GO:0046872">
    <property type="term" value="F:metal ion binding"/>
    <property type="evidence" value="ECO:0007669"/>
    <property type="project" value="UniProtKB-KW"/>
</dbReference>
<dbReference type="PROSITE" id="PS00517">
    <property type="entry name" value="RNASE_3_1"/>
    <property type="match status" value="1"/>
</dbReference>
<comment type="subcellular location">
    <subcellularLocation>
        <location evidence="2 15">Cytoplasm</location>
    </subcellularLocation>
</comment>
<dbReference type="PROSITE" id="PS50137">
    <property type="entry name" value="DS_RBD"/>
    <property type="match status" value="1"/>
</dbReference>
<evidence type="ECO:0000256" key="15">
    <source>
        <dbReference type="HAMAP-Rule" id="MF_00104"/>
    </source>
</evidence>
<dbReference type="InterPro" id="IPR000999">
    <property type="entry name" value="RNase_III_dom"/>
</dbReference>
<keyword evidence="10 15" id="KW-0479">Metal-binding</keyword>
<evidence type="ECO:0000256" key="10">
    <source>
        <dbReference type="ARBA" id="ARBA00022723"/>
    </source>
</evidence>
<feature type="binding site" evidence="15">
    <location>
        <position position="144"/>
    </location>
    <ligand>
        <name>Mg(2+)</name>
        <dbReference type="ChEBI" id="CHEBI:18420"/>
    </ligand>
</feature>
<keyword evidence="7 15" id="KW-0507">mRNA processing</keyword>
<comment type="subunit">
    <text evidence="4 15">Homodimer.</text>
</comment>
<gene>
    <name evidence="15" type="primary">rnc</name>
    <name evidence="19" type="ORF">JK359_24240</name>
</gene>
<dbReference type="SMART" id="SM00358">
    <property type="entry name" value="DSRM"/>
    <property type="match status" value="1"/>
</dbReference>
<dbReference type="CDD" id="cd00593">
    <property type="entry name" value="RIBOc"/>
    <property type="match status" value="1"/>
</dbReference>
<evidence type="ECO:0000256" key="11">
    <source>
        <dbReference type="ARBA" id="ARBA00022759"/>
    </source>
</evidence>
<evidence type="ECO:0000256" key="8">
    <source>
        <dbReference type="ARBA" id="ARBA00022694"/>
    </source>
</evidence>
<dbReference type="Gene3D" id="1.10.1520.10">
    <property type="entry name" value="Ribonuclease III domain"/>
    <property type="match status" value="1"/>
</dbReference>
<evidence type="ECO:0000256" key="14">
    <source>
        <dbReference type="ARBA" id="ARBA00022884"/>
    </source>
</evidence>
<sequence length="273" mass="28847">MRGTVSSPKKDAKADGSARKKVDNQASSHALLEGRLGYQVESALLVRALTHRSYAYENGGLPTNERLEFLGDSVLGLVVTDTLYRTHPDLPEGQLAKLRAAVVNSRALAEVGRGLDLGSFIRLGRGEEGTGGRDKASILADTLEAVIGAVYLDQGLDAASELVHRLFDPLIEKSSNLGAGLDWKTSLQELTAIEGLGVPEYLVTETGPDHEKTFTAAARVGGVSYGTGTGRSKKEAEQQAAESAWRSIRAAADERAKAAKEAARDGDTSSATA</sequence>
<evidence type="ECO:0000259" key="17">
    <source>
        <dbReference type="PROSITE" id="PS50137"/>
    </source>
</evidence>
<feature type="region of interest" description="Disordered" evidence="16">
    <location>
        <begin position="225"/>
        <end position="273"/>
    </location>
</feature>
<comment type="cofactor">
    <cofactor evidence="15">
        <name>Mg(2+)</name>
        <dbReference type="ChEBI" id="CHEBI:18420"/>
    </cofactor>
</comment>
<dbReference type="InterPro" id="IPR014720">
    <property type="entry name" value="dsRBD_dom"/>
</dbReference>
<evidence type="ECO:0000256" key="6">
    <source>
        <dbReference type="ARBA" id="ARBA00022552"/>
    </source>
</evidence>
<feature type="region of interest" description="Disordered" evidence="16">
    <location>
        <begin position="1"/>
        <end position="25"/>
    </location>
</feature>
<evidence type="ECO:0000256" key="3">
    <source>
        <dbReference type="ARBA" id="ARBA00010183"/>
    </source>
</evidence>
<accession>A0A937JQ52</accession>
<dbReference type="GO" id="GO:0008033">
    <property type="term" value="P:tRNA processing"/>
    <property type="evidence" value="ECO:0007669"/>
    <property type="project" value="UniProtKB-KW"/>
</dbReference>
<dbReference type="FunFam" id="1.10.1520.10:FF:000001">
    <property type="entry name" value="Ribonuclease 3"/>
    <property type="match status" value="1"/>
</dbReference>
<dbReference type="PANTHER" id="PTHR11207">
    <property type="entry name" value="RIBONUCLEASE III"/>
    <property type="match status" value="1"/>
</dbReference>
<evidence type="ECO:0000256" key="16">
    <source>
        <dbReference type="SAM" id="MobiDB-lite"/>
    </source>
</evidence>
<keyword evidence="8 15" id="KW-0819">tRNA processing</keyword>
<dbReference type="InterPro" id="IPR011907">
    <property type="entry name" value="RNase_III"/>
</dbReference>
<dbReference type="RefSeq" id="WP_201839453.1">
    <property type="nucleotide sequence ID" value="NZ_JAERRK010000013.1"/>
</dbReference>
<feature type="binding site" evidence="15">
    <location>
        <position position="68"/>
    </location>
    <ligand>
        <name>Mg(2+)</name>
        <dbReference type="ChEBI" id="CHEBI:18420"/>
    </ligand>
</feature>
<dbReference type="InterPro" id="IPR036389">
    <property type="entry name" value="RNase_III_sf"/>
</dbReference>
<dbReference type="GO" id="GO:0006364">
    <property type="term" value="P:rRNA processing"/>
    <property type="evidence" value="ECO:0007669"/>
    <property type="project" value="UniProtKB-UniRule"/>
</dbReference>
<keyword evidence="9 15" id="KW-0540">Nuclease</keyword>
<feature type="domain" description="RNase III" evidence="18">
    <location>
        <begin position="29"/>
        <end position="155"/>
    </location>
</feature>
<name>A0A937JQ52_9ACTN</name>
<comment type="catalytic activity">
    <reaction evidence="1 15">
        <text>Endonucleolytic cleavage to 5'-phosphomonoester.</text>
        <dbReference type="EC" id="3.1.26.3"/>
    </reaction>
</comment>
<dbReference type="HAMAP" id="MF_00104">
    <property type="entry name" value="RNase_III"/>
    <property type="match status" value="1"/>
</dbReference>
<evidence type="ECO:0000256" key="12">
    <source>
        <dbReference type="ARBA" id="ARBA00022801"/>
    </source>
</evidence>
<feature type="compositionally biased region" description="Basic and acidic residues" evidence="16">
    <location>
        <begin position="8"/>
        <end position="23"/>
    </location>
</feature>
<dbReference type="SUPFAM" id="SSF69065">
    <property type="entry name" value="RNase III domain-like"/>
    <property type="match status" value="1"/>
</dbReference>
<dbReference type="GO" id="GO:0003725">
    <property type="term" value="F:double-stranded RNA binding"/>
    <property type="evidence" value="ECO:0007669"/>
    <property type="project" value="TreeGrafter"/>
</dbReference>
<dbReference type="PROSITE" id="PS50142">
    <property type="entry name" value="RNASE_3_2"/>
    <property type="match status" value="1"/>
</dbReference>
<evidence type="ECO:0000259" key="18">
    <source>
        <dbReference type="PROSITE" id="PS50142"/>
    </source>
</evidence>
<keyword evidence="13 15" id="KW-0460">Magnesium</keyword>
<feature type="active site" evidence="15">
    <location>
        <position position="144"/>
    </location>
</feature>
<evidence type="ECO:0000256" key="5">
    <source>
        <dbReference type="ARBA" id="ARBA00022490"/>
    </source>
</evidence>
<evidence type="ECO:0000313" key="20">
    <source>
        <dbReference type="Proteomes" id="UP000661858"/>
    </source>
</evidence>
<evidence type="ECO:0000256" key="7">
    <source>
        <dbReference type="ARBA" id="ARBA00022664"/>
    </source>
</evidence>
<evidence type="ECO:0000256" key="13">
    <source>
        <dbReference type="ARBA" id="ARBA00022842"/>
    </source>
</evidence>
<dbReference type="GO" id="GO:0042802">
    <property type="term" value="F:identical protein binding"/>
    <property type="evidence" value="ECO:0007669"/>
    <property type="project" value="UniProtKB-ARBA"/>
</dbReference>
<evidence type="ECO:0000256" key="4">
    <source>
        <dbReference type="ARBA" id="ARBA00011738"/>
    </source>
</evidence>
<dbReference type="EMBL" id="JAERRK010000013">
    <property type="protein sequence ID" value="MBL1085046.1"/>
    <property type="molecule type" value="Genomic_DNA"/>
</dbReference>
<dbReference type="SMART" id="SM00535">
    <property type="entry name" value="RIBOc"/>
    <property type="match status" value="1"/>
</dbReference>
<dbReference type="Pfam" id="PF14622">
    <property type="entry name" value="Ribonucleas_3_3"/>
    <property type="match status" value="1"/>
</dbReference>
<comment type="caution">
    <text evidence="19">The sequence shown here is derived from an EMBL/GenBank/DDBJ whole genome shotgun (WGS) entry which is preliminary data.</text>
</comment>